<dbReference type="AlphaFoldDB" id="A0A6G1ID60"/>
<evidence type="ECO:0000256" key="1">
    <source>
        <dbReference type="SAM" id="SignalP"/>
    </source>
</evidence>
<organism evidence="2 3">
    <name type="scientific">Lentithecium fluviatile CBS 122367</name>
    <dbReference type="NCBI Taxonomy" id="1168545"/>
    <lineage>
        <taxon>Eukaryota</taxon>
        <taxon>Fungi</taxon>
        <taxon>Dikarya</taxon>
        <taxon>Ascomycota</taxon>
        <taxon>Pezizomycotina</taxon>
        <taxon>Dothideomycetes</taxon>
        <taxon>Pleosporomycetidae</taxon>
        <taxon>Pleosporales</taxon>
        <taxon>Massarineae</taxon>
        <taxon>Lentitheciaceae</taxon>
        <taxon>Lentithecium</taxon>
    </lineage>
</organism>
<keyword evidence="1" id="KW-0732">Signal</keyword>
<reference evidence="2" key="1">
    <citation type="journal article" date="2020" name="Stud. Mycol.">
        <title>101 Dothideomycetes genomes: a test case for predicting lifestyles and emergence of pathogens.</title>
        <authorList>
            <person name="Haridas S."/>
            <person name="Albert R."/>
            <person name="Binder M."/>
            <person name="Bloem J."/>
            <person name="Labutti K."/>
            <person name="Salamov A."/>
            <person name="Andreopoulos B."/>
            <person name="Baker S."/>
            <person name="Barry K."/>
            <person name="Bills G."/>
            <person name="Bluhm B."/>
            <person name="Cannon C."/>
            <person name="Castanera R."/>
            <person name="Culley D."/>
            <person name="Daum C."/>
            <person name="Ezra D."/>
            <person name="Gonzalez J."/>
            <person name="Henrissat B."/>
            <person name="Kuo A."/>
            <person name="Liang C."/>
            <person name="Lipzen A."/>
            <person name="Lutzoni F."/>
            <person name="Magnuson J."/>
            <person name="Mondo S."/>
            <person name="Nolan M."/>
            <person name="Ohm R."/>
            <person name="Pangilinan J."/>
            <person name="Park H.-J."/>
            <person name="Ramirez L."/>
            <person name="Alfaro M."/>
            <person name="Sun H."/>
            <person name="Tritt A."/>
            <person name="Yoshinaga Y."/>
            <person name="Zwiers L.-H."/>
            <person name="Turgeon B."/>
            <person name="Goodwin S."/>
            <person name="Spatafora J."/>
            <person name="Crous P."/>
            <person name="Grigoriev I."/>
        </authorList>
    </citation>
    <scope>NUCLEOTIDE SEQUENCE</scope>
    <source>
        <strain evidence="2">CBS 122367</strain>
    </source>
</reference>
<protein>
    <recommendedName>
        <fullName evidence="4">Secreted protein</fullName>
    </recommendedName>
</protein>
<feature type="signal peptide" evidence="1">
    <location>
        <begin position="1"/>
        <end position="26"/>
    </location>
</feature>
<dbReference type="Proteomes" id="UP000799291">
    <property type="component" value="Unassembled WGS sequence"/>
</dbReference>
<feature type="chain" id="PRO_5026035727" description="Secreted protein" evidence="1">
    <location>
        <begin position="27"/>
        <end position="193"/>
    </location>
</feature>
<accession>A0A6G1ID60</accession>
<dbReference type="EMBL" id="MU005638">
    <property type="protein sequence ID" value="KAF2676154.1"/>
    <property type="molecule type" value="Genomic_DNA"/>
</dbReference>
<proteinExistence type="predicted"/>
<name>A0A6G1ID60_9PLEO</name>
<evidence type="ECO:0000313" key="2">
    <source>
        <dbReference type="EMBL" id="KAF2676154.1"/>
    </source>
</evidence>
<evidence type="ECO:0008006" key="4">
    <source>
        <dbReference type="Google" id="ProtNLM"/>
    </source>
</evidence>
<keyword evidence="3" id="KW-1185">Reference proteome</keyword>
<sequence length="193" mass="20918">MRHRAMMHCGIFLLALTSSYLPAISAAIIPSPESGDVETADVDTTPVFSTATLPSPRSEDVETAGADMTPLICRWFNYNELYDPGYVPVLRHGGKPNEMMWDHTHCGGVGLQLFCCPKETPQPVCTWREHKNSGHCAGGCKKGEAEFGSLKLGCKFEHQSACCSITVGTEPYSHCSKWPGKAPLECSWGIGPG</sequence>
<gene>
    <name evidence="2" type="ORF">K458DRAFT_192416</name>
</gene>
<evidence type="ECO:0000313" key="3">
    <source>
        <dbReference type="Proteomes" id="UP000799291"/>
    </source>
</evidence>
<dbReference type="OrthoDB" id="3800228at2759"/>